<evidence type="ECO:0000259" key="4">
    <source>
        <dbReference type="PROSITE" id="PS50303"/>
    </source>
</evidence>
<dbReference type="InterPro" id="IPR016024">
    <property type="entry name" value="ARM-type_fold"/>
</dbReference>
<evidence type="ECO:0000256" key="1">
    <source>
        <dbReference type="ARBA" id="ARBA00022737"/>
    </source>
</evidence>
<dbReference type="GeneID" id="68095395"/>
<feature type="compositionally biased region" description="Polar residues" evidence="3">
    <location>
        <begin position="105"/>
        <end position="115"/>
    </location>
</feature>
<dbReference type="PANTHER" id="PTHR12537">
    <property type="entry name" value="RNA BINDING PROTEIN PUMILIO-RELATED"/>
    <property type="match status" value="1"/>
</dbReference>
<dbReference type="GO" id="GO:0005634">
    <property type="term" value="C:nucleus"/>
    <property type="evidence" value="ECO:0007669"/>
    <property type="project" value="TreeGrafter"/>
</dbReference>
<keyword evidence="1" id="KW-0677">Repeat</keyword>
<dbReference type="PANTHER" id="PTHR12537:SF112">
    <property type="entry name" value="FEM-3 MRNA-BINDING FACTOR 1-RELATED"/>
    <property type="match status" value="1"/>
</dbReference>
<feature type="domain" description="PUM-HD" evidence="4">
    <location>
        <begin position="193"/>
        <end position="542"/>
    </location>
</feature>
<dbReference type="PROSITE" id="PS50302">
    <property type="entry name" value="PUM"/>
    <property type="match status" value="1"/>
</dbReference>
<dbReference type="SMART" id="SM00025">
    <property type="entry name" value="Pumilio"/>
    <property type="match status" value="7"/>
</dbReference>
<dbReference type="GO" id="GO:0005737">
    <property type="term" value="C:cytoplasm"/>
    <property type="evidence" value="ECO:0007669"/>
    <property type="project" value="TreeGrafter"/>
</dbReference>
<sequence>MKQLSSTFNYGRAAVEGAMSGFNKCPAQQYSLRCSSDHKILLKSLHVSSLTMRRSSSMLLLLSHHTTFLNVHNFGKQVCSGFSSSSSLSTEKCFSMSMNKQLTTMASSKTNNSNIKKPSTTTSATTTPNSNSKKERKVQTLSKQDHQQKKSTTNEMNEQYKSVLFSTLFSVDNKLQKETLLSETKDFLLNKMDDQEAIATISKRLDIFSKEDIKDIIHFLDEQNLLIPATKKQLAHTMLTKIFNCAGPEEKSFLIDKCLFSQNFIEMCSGRFSGATVNSFIPGFNLLEMKKLLNLLQGNTIVELTKSAGGTFILETLVNNLHDPSLKQEYFKLIEPLYATLTTDQNGNYLVQNCINHMNADERIRFIDLLSQDFKYLCQTSEGCIVARHLLKTSTTSVVRHFFTTILLPDIKIFACDKFSNFIIEENFSKIYHIERRQVLEGISTHLVEISSTTHGSMFLKQLFQMIERSEELMILSSAVKNNILELSKNATSFFVVDEWFKRVLKVTNLRKELSNAVTSHVLSMIQHAHGSVIVQNVFKSESVDRSELEGMVYILLNHFDRILKDPKSSAVLKAVVEKGFAEVIFLKMKGKHLSLLKTCMHHL</sequence>
<dbReference type="Gene3D" id="1.25.10.10">
    <property type="entry name" value="Leucine-rich Repeat Variant"/>
    <property type="match status" value="2"/>
</dbReference>
<dbReference type="GO" id="GO:0010608">
    <property type="term" value="P:post-transcriptional regulation of gene expression"/>
    <property type="evidence" value="ECO:0007669"/>
    <property type="project" value="TreeGrafter"/>
</dbReference>
<name>A0AA88GU10_NAELO</name>
<evidence type="ECO:0000313" key="5">
    <source>
        <dbReference type="EMBL" id="KAG2385791.1"/>
    </source>
</evidence>
<keyword evidence="6" id="KW-1185">Reference proteome</keyword>
<reference evidence="5 6" key="1">
    <citation type="journal article" date="2018" name="BMC Genomics">
        <title>The genome of Naegleria lovaniensis, the basis for a comparative approach to unravel pathogenicity factors of the human pathogenic amoeba N. fowleri.</title>
        <authorList>
            <person name="Liechti N."/>
            <person name="Schurch N."/>
            <person name="Bruggmann R."/>
            <person name="Wittwer M."/>
        </authorList>
    </citation>
    <scope>NUCLEOTIDE SEQUENCE [LARGE SCALE GENOMIC DNA]</scope>
    <source>
        <strain evidence="5 6">ATCC 30569</strain>
    </source>
</reference>
<feature type="region of interest" description="Disordered" evidence="3">
    <location>
        <begin position="105"/>
        <end position="155"/>
    </location>
</feature>
<comment type="caution">
    <text evidence="5">The sequence shown here is derived from an EMBL/GenBank/DDBJ whole genome shotgun (WGS) entry which is preliminary data.</text>
</comment>
<proteinExistence type="predicted"/>
<feature type="compositionally biased region" description="Low complexity" evidence="3">
    <location>
        <begin position="116"/>
        <end position="131"/>
    </location>
</feature>
<dbReference type="Pfam" id="PF22493">
    <property type="entry name" value="PUF_NOP9"/>
    <property type="match status" value="1"/>
</dbReference>
<evidence type="ECO:0000256" key="3">
    <source>
        <dbReference type="SAM" id="MobiDB-lite"/>
    </source>
</evidence>
<dbReference type="EMBL" id="PYSW02000017">
    <property type="protein sequence ID" value="KAG2385791.1"/>
    <property type="molecule type" value="Genomic_DNA"/>
</dbReference>
<evidence type="ECO:0000313" key="6">
    <source>
        <dbReference type="Proteomes" id="UP000816034"/>
    </source>
</evidence>
<dbReference type="SUPFAM" id="SSF48371">
    <property type="entry name" value="ARM repeat"/>
    <property type="match status" value="3"/>
</dbReference>
<dbReference type="InterPro" id="IPR011989">
    <property type="entry name" value="ARM-like"/>
</dbReference>
<dbReference type="Proteomes" id="UP000816034">
    <property type="component" value="Unassembled WGS sequence"/>
</dbReference>
<dbReference type="RefSeq" id="XP_044549784.1">
    <property type="nucleotide sequence ID" value="XM_044692413.1"/>
</dbReference>
<dbReference type="GO" id="GO:0003730">
    <property type="term" value="F:mRNA 3'-UTR binding"/>
    <property type="evidence" value="ECO:0007669"/>
    <property type="project" value="TreeGrafter"/>
</dbReference>
<dbReference type="AlphaFoldDB" id="A0AA88GU10"/>
<dbReference type="InterPro" id="IPR033133">
    <property type="entry name" value="PUM-HD"/>
</dbReference>
<gene>
    <name evidence="5" type="ORF">C9374_002940</name>
</gene>
<dbReference type="InterPro" id="IPR001313">
    <property type="entry name" value="Pumilio_RNA-bd_rpt"/>
</dbReference>
<accession>A0AA88GU10</accession>
<protein>
    <recommendedName>
        <fullName evidence="4">PUM-HD domain-containing protein</fullName>
    </recommendedName>
</protein>
<feature type="repeat" description="Pumilio" evidence="2">
    <location>
        <begin position="332"/>
        <end position="368"/>
    </location>
</feature>
<dbReference type="PROSITE" id="PS50303">
    <property type="entry name" value="PUM_HD"/>
    <property type="match status" value="1"/>
</dbReference>
<evidence type="ECO:0000256" key="2">
    <source>
        <dbReference type="PROSITE-ProRule" id="PRU00317"/>
    </source>
</evidence>
<organism evidence="5 6">
    <name type="scientific">Naegleria lovaniensis</name>
    <name type="common">Amoeba</name>
    <dbReference type="NCBI Taxonomy" id="51637"/>
    <lineage>
        <taxon>Eukaryota</taxon>
        <taxon>Discoba</taxon>
        <taxon>Heterolobosea</taxon>
        <taxon>Tetramitia</taxon>
        <taxon>Eutetramitia</taxon>
        <taxon>Vahlkampfiidae</taxon>
        <taxon>Naegleria</taxon>
    </lineage>
</organism>